<keyword evidence="2" id="KW-0472">Membrane</keyword>
<keyword evidence="4" id="KW-1185">Reference proteome</keyword>
<keyword evidence="2" id="KW-0812">Transmembrane</keyword>
<feature type="region of interest" description="Disordered" evidence="1">
    <location>
        <begin position="1"/>
        <end position="22"/>
    </location>
</feature>
<evidence type="ECO:0000256" key="2">
    <source>
        <dbReference type="SAM" id="Phobius"/>
    </source>
</evidence>
<feature type="transmembrane region" description="Helical" evidence="2">
    <location>
        <begin position="154"/>
        <end position="173"/>
    </location>
</feature>
<dbReference type="Proteomes" id="UP000199126">
    <property type="component" value="Unassembled WGS sequence"/>
</dbReference>
<protein>
    <submittedName>
        <fullName evidence="3">Uncharacterized protein</fullName>
    </submittedName>
</protein>
<accession>A0A1H8W533</accession>
<organism evidence="3 4">
    <name type="scientific">Halogranum amylolyticum</name>
    <dbReference type="NCBI Taxonomy" id="660520"/>
    <lineage>
        <taxon>Archaea</taxon>
        <taxon>Methanobacteriati</taxon>
        <taxon>Methanobacteriota</taxon>
        <taxon>Stenosarchaea group</taxon>
        <taxon>Halobacteria</taxon>
        <taxon>Halobacteriales</taxon>
        <taxon>Haloferacaceae</taxon>
    </lineage>
</organism>
<name>A0A1H8W533_9EURY</name>
<feature type="compositionally biased region" description="Gly residues" evidence="1">
    <location>
        <begin position="189"/>
        <end position="207"/>
    </location>
</feature>
<dbReference type="OrthoDB" id="308352at2157"/>
<feature type="region of interest" description="Disordered" evidence="1">
    <location>
        <begin position="189"/>
        <end position="214"/>
    </location>
</feature>
<evidence type="ECO:0000256" key="1">
    <source>
        <dbReference type="SAM" id="MobiDB-lite"/>
    </source>
</evidence>
<feature type="transmembrane region" description="Helical" evidence="2">
    <location>
        <begin position="73"/>
        <end position="92"/>
    </location>
</feature>
<dbReference type="EMBL" id="FODV01000023">
    <property type="protein sequence ID" value="SEP22710.1"/>
    <property type="molecule type" value="Genomic_DNA"/>
</dbReference>
<reference evidence="4" key="1">
    <citation type="submission" date="2016-10" db="EMBL/GenBank/DDBJ databases">
        <authorList>
            <person name="Varghese N."/>
            <person name="Submissions S."/>
        </authorList>
    </citation>
    <scope>NUCLEOTIDE SEQUENCE [LARGE SCALE GENOMIC DNA]</scope>
    <source>
        <strain evidence="4">CGMCC 1.10121</strain>
    </source>
</reference>
<evidence type="ECO:0000313" key="4">
    <source>
        <dbReference type="Proteomes" id="UP000199126"/>
    </source>
</evidence>
<gene>
    <name evidence="3" type="ORF">SAMN04487948_12342</name>
</gene>
<dbReference type="Pfam" id="PF24334">
    <property type="entry name" value="DUF7502"/>
    <property type="match status" value="2"/>
</dbReference>
<keyword evidence="2" id="KW-1133">Transmembrane helix</keyword>
<proteinExistence type="predicted"/>
<dbReference type="RefSeq" id="WP_089827580.1">
    <property type="nucleotide sequence ID" value="NZ_FODV01000023.1"/>
</dbReference>
<feature type="transmembrane region" description="Helical" evidence="2">
    <location>
        <begin position="42"/>
        <end position="61"/>
    </location>
</feature>
<dbReference type="InterPro" id="IPR055925">
    <property type="entry name" value="DUF7502"/>
</dbReference>
<evidence type="ECO:0000313" key="3">
    <source>
        <dbReference type="EMBL" id="SEP22710.1"/>
    </source>
</evidence>
<dbReference type="AlphaFoldDB" id="A0A1H8W533"/>
<sequence length="290" mass="30751">MSAGSDGDEGTGRTRWGKRKGRDSATRIAAAIRQVRREGQKAAFVHAVTEAALAGLAVNLFVGTLGPVVDRDVRLAVVAVTTVVAFVLGVRLRTRRPVVERFERANPAVDEALRTARDVRVRDERGPMARALYDDVLARLRDTSSAKLVDSRRLAVVLVLLLVLSLVTAQVTIEGLDIDDFDVDARFGGGGGDGGRGGPTSEGGDGGETLRDGSLVLGEPEDVEAGSEELPVSVDVGGGADGVEERVYNTGGFAGDTAVESQRAGFAPDEVLEDAELIREYNLRIREEEA</sequence>